<dbReference type="Gene3D" id="3.40.50.150">
    <property type="entry name" value="Vaccinia Virus protein VP39"/>
    <property type="match status" value="1"/>
</dbReference>
<evidence type="ECO:0000256" key="4">
    <source>
        <dbReference type="ARBA" id="ARBA00022603"/>
    </source>
</evidence>
<comment type="subcellular location">
    <subcellularLocation>
        <location evidence="7">Cytoplasm</location>
    </subcellularLocation>
</comment>
<dbReference type="GO" id="GO:0070475">
    <property type="term" value="P:rRNA base methylation"/>
    <property type="evidence" value="ECO:0007669"/>
    <property type="project" value="UniProtKB-UniRule"/>
</dbReference>
<comment type="caution">
    <text evidence="9">The sequence shown here is derived from an EMBL/GenBank/DDBJ whole genome shotgun (WGS) entry which is preliminary data.</text>
</comment>
<sequence length="333" mass="36536">MVEKKAPGAVYTEVRAVAETGENVNFKHISVLFGESIKALNVKENGIYADGTLGGGGHSEGILSQNGTCRLIGIDRDGAAIAAASSRLARFGGRFTAVKSNFREIKSILRELGVSALDGAILDLGVSSYQLDTAERGFSYMKDAPLDMRMDTEAELTAYDVINGYSKEELAGVFFEYGEEKWSKRIAEFIDERRKTAPVKTTGELVDIIKAAIPKKARLDGGHPAKRVFQAVRIEVNGELKILERAVRDFVDCLKPGGRLAVITFHSLEDRIVKKTFAELEKGCTCPKEFPVCVCGKKPVIKLVSRKPILPTEEEEDKNPRSKSAKLRIAEKL</sequence>
<dbReference type="PIRSF" id="PIRSF004486">
    <property type="entry name" value="MraW"/>
    <property type="match status" value="1"/>
</dbReference>
<evidence type="ECO:0000256" key="8">
    <source>
        <dbReference type="SAM" id="MobiDB-lite"/>
    </source>
</evidence>
<feature type="binding site" evidence="7">
    <location>
        <position position="130"/>
    </location>
    <ligand>
        <name>S-adenosyl-L-methionine</name>
        <dbReference type="ChEBI" id="CHEBI:59789"/>
    </ligand>
</feature>
<dbReference type="GO" id="GO:0071424">
    <property type="term" value="F:rRNA (cytosine-N4-)-methyltransferase activity"/>
    <property type="evidence" value="ECO:0007669"/>
    <property type="project" value="UniProtKB-UniRule"/>
</dbReference>
<feature type="region of interest" description="Disordered" evidence="8">
    <location>
        <begin position="312"/>
        <end position="333"/>
    </location>
</feature>
<evidence type="ECO:0000313" key="9">
    <source>
        <dbReference type="EMBL" id="HIT85362.1"/>
    </source>
</evidence>
<dbReference type="EMBL" id="DVLU01000054">
    <property type="protein sequence ID" value="HIT85362.1"/>
    <property type="molecule type" value="Genomic_DNA"/>
</dbReference>
<comment type="catalytic activity">
    <reaction evidence="7">
        <text>cytidine(1402) in 16S rRNA + S-adenosyl-L-methionine = N(4)-methylcytidine(1402) in 16S rRNA + S-adenosyl-L-homocysteine + H(+)</text>
        <dbReference type="Rhea" id="RHEA:42928"/>
        <dbReference type="Rhea" id="RHEA-COMP:10286"/>
        <dbReference type="Rhea" id="RHEA-COMP:10287"/>
        <dbReference type="ChEBI" id="CHEBI:15378"/>
        <dbReference type="ChEBI" id="CHEBI:57856"/>
        <dbReference type="ChEBI" id="CHEBI:59789"/>
        <dbReference type="ChEBI" id="CHEBI:74506"/>
        <dbReference type="ChEBI" id="CHEBI:82748"/>
        <dbReference type="EC" id="2.1.1.199"/>
    </reaction>
</comment>
<keyword evidence="3 7" id="KW-0698">rRNA processing</keyword>
<dbReference type="NCBIfam" id="TIGR00006">
    <property type="entry name" value="16S rRNA (cytosine(1402)-N(4))-methyltransferase RsmH"/>
    <property type="match status" value="1"/>
</dbReference>
<dbReference type="PANTHER" id="PTHR11265:SF0">
    <property type="entry name" value="12S RRNA N4-METHYLCYTIDINE METHYLTRANSFERASE"/>
    <property type="match status" value="1"/>
</dbReference>
<dbReference type="Proteomes" id="UP000824165">
    <property type="component" value="Unassembled WGS sequence"/>
</dbReference>
<gene>
    <name evidence="7 9" type="primary">rsmH</name>
    <name evidence="9" type="ORF">IAA60_05595</name>
</gene>
<feature type="binding site" evidence="7">
    <location>
        <position position="75"/>
    </location>
    <ligand>
        <name>S-adenosyl-L-methionine</name>
        <dbReference type="ChEBI" id="CHEBI:59789"/>
    </ligand>
</feature>
<evidence type="ECO:0000256" key="5">
    <source>
        <dbReference type="ARBA" id="ARBA00022679"/>
    </source>
</evidence>
<dbReference type="EC" id="2.1.1.199" evidence="7"/>
<proteinExistence type="inferred from homology"/>
<accession>A0A9D1H475</accession>
<comment type="similarity">
    <text evidence="1 7">Belongs to the methyltransferase superfamily. RsmH family.</text>
</comment>
<keyword evidence="5 7" id="KW-0808">Transferase</keyword>
<dbReference type="AlphaFoldDB" id="A0A9D1H475"/>
<dbReference type="FunFam" id="1.10.150.170:FF:000001">
    <property type="entry name" value="Ribosomal RNA small subunit methyltransferase H"/>
    <property type="match status" value="1"/>
</dbReference>
<comment type="function">
    <text evidence="7">Specifically methylates the N4 position of cytidine in position 1402 (C1402) of 16S rRNA.</text>
</comment>
<keyword evidence="4 7" id="KW-0489">Methyltransferase</keyword>
<dbReference type="SUPFAM" id="SSF53335">
    <property type="entry name" value="S-adenosyl-L-methionine-dependent methyltransferases"/>
    <property type="match status" value="1"/>
</dbReference>
<name>A0A9D1H475_9FIRM</name>
<keyword evidence="6 7" id="KW-0949">S-adenosyl-L-methionine</keyword>
<dbReference type="InterPro" id="IPR023397">
    <property type="entry name" value="SAM-dep_MeTrfase_MraW_recog"/>
</dbReference>
<dbReference type="Pfam" id="PF01795">
    <property type="entry name" value="Methyltransf_5"/>
    <property type="match status" value="1"/>
</dbReference>
<evidence type="ECO:0000256" key="3">
    <source>
        <dbReference type="ARBA" id="ARBA00022552"/>
    </source>
</evidence>
<dbReference type="SUPFAM" id="SSF81799">
    <property type="entry name" value="Putative methyltransferase TM0872, insert domain"/>
    <property type="match status" value="1"/>
</dbReference>
<feature type="binding site" evidence="7">
    <location>
        <position position="102"/>
    </location>
    <ligand>
        <name>S-adenosyl-L-methionine</name>
        <dbReference type="ChEBI" id="CHEBI:59789"/>
    </ligand>
</feature>
<evidence type="ECO:0000256" key="2">
    <source>
        <dbReference type="ARBA" id="ARBA00022490"/>
    </source>
</evidence>
<dbReference type="GO" id="GO:0005737">
    <property type="term" value="C:cytoplasm"/>
    <property type="evidence" value="ECO:0007669"/>
    <property type="project" value="UniProtKB-SubCell"/>
</dbReference>
<keyword evidence="2 7" id="KW-0963">Cytoplasm</keyword>
<feature type="binding site" evidence="7">
    <location>
        <position position="123"/>
    </location>
    <ligand>
        <name>S-adenosyl-L-methionine</name>
        <dbReference type="ChEBI" id="CHEBI:59789"/>
    </ligand>
</feature>
<dbReference type="Gene3D" id="1.10.150.170">
    <property type="entry name" value="Putative methyltransferase TM0872, insert domain"/>
    <property type="match status" value="1"/>
</dbReference>
<evidence type="ECO:0000256" key="7">
    <source>
        <dbReference type="HAMAP-Rule" id="MF_01007"/>
    </source>
</evidence>
<dbReference type="InterPro" id="IPR002903">
    <property type="entry name" value="RsmH"/>
</dbReference>
<evidence type="ECO:0000256" key="6">
    <source>
        <dbReference type="ARBA" id="ARBA00022691"/>
    </source>
</evidence>
<evidence type="ECO:0000256" key="1">
    <source>
        <dbReference type="ARBA" id="ARBA00010396"/>
    </source>
</evidence>
<reference evidence="9" key="1">
    <citation type="submission" date="2020-10" db="EMBL/GenBank/DDBJ databases">
        <authorList>
            <person name="Gilroy R."/>
        </authorList>
    </citation>
    <scope>NUCLEOTIDE SEQUENCE</scope>
    <source>
        <strain evidence="9">CHK181-108</strain>
    </source>
</reference>
<reference evidence="9" key="2">
    <citation type="journal article" date="2021" name="PeerJ">
        <title>Extensive microbial diversity within the chicken gut microbiome revealed by metagenomics and culture.</title>
        <authorList>
            <person name="Gilroy R."/>
            <person name="Ravi A."/>
            <person name="Getino M."/>
            <person name="Pursley I."/>
            <person name="Horton D.L."/>
            <person name="Alikhan N.F."/>
            <person name="Baker D."/>
            <person name="Gharbi K."/>
            <person name="Hall N."/>
            <person name="Watson M."/>
            <person name="Adriaenssens E.M."/>
            <person name="Foster-Nyarko E."/>
            <person name="Jarju S."/>
            <person name="Secka A."/>
            <person name="Antonio M."/>
            <person name="Oren A."/>
            <person name="Chaudhuri R.R."/>
            <person name="La Ragione R."/>
            <person name="Hildebrand F."/>
            <person name="Pallen M.J."/>
        </authorList>
    </citation>
    <scope>NUCLEOTIDE SEQUENCE</scope>
    <source>
        <strain evidence="9">CHK181-108</strain>
    </source>
</reference>
<organism evidence="9 10">
    <name type="scientific">Candidatus Ornithomonoglobus intestinigallinarum</name>
    <dbReference type="NCBI Taxonomy" id="2840894"/>
    <lineage>
        <taxon>Bacteria</taxon>
        <taxon>Bacillati</taxon>
        <taxon>Bacillota</taxon>
        <taxon>Clostridia</taxon>
        <taxon>Candidatus Ornithomonoglobus</taxon>
    </lineage>
</organism>
<dbReference type="PANTHER" id="PTHR11265">
    <property type="entry name" value="S-ADENOSYL-METHYLTRANSFERASE MRAW"/>
    <property type="match status" value="1"/>
</dbReference>
<protein>
    <recommendedName>
        <fullName evidence="7">Ribosomal RNA small subunit methyltransferase H</fullName>
        <ecNumber evidence="7">2.1.1.199</ecNumber>
    </recommendedName>
    <alternativeName>
        <fullName evidence="7">16S rRNA m(4)C1402 methyltransferase</fullName>
    </alternativeName>
    <alternativeName>
        <fullName evidence="7">rRNA (cytosine-N(4)-)-methyltransferase RsmH</fullName>
    </alternativeName>
</protein>
<dbReference type="InterPro" id="IPR029063">
    <property type="entry name" value="SAM-dependent_MTases_sf"/>
</dbReference>
<feature type="binding site" evidence="7">
    <location>
        <begin position="56"/>
        <end position="58"/>
    </location>
    <ligand>
        <name>S-adenosyl-L-methionine</name>
        <dbReference type="ChEBI" id="CHEBI:59789"/>
    </ligand>
</feature>
<evidence type="ECO:0000313" key="10">
    <source>
        <dbReference type="Proteomes" id="UP000824165"/>
    </source>
</evidence>
<dbReference type="HAMAP" id="MF_01007">
    <property type="entry name" value="16SrRNA_methyltr_H"/>
    <property type="match status" value="1"/>
</dbReference>